<name>A0A9I9EA64_CUCME</name>
<dbReference type="Gramene" id="MELO3C030956.2.1">
    <property type="protein sequence ID" value="MELO3C030956.2.1"/>
    <property type="gene ID" value="MELO3C030956.2"/>
</dbReference>
<reference evidence="1" key="1">
    <citation type="submission" date="2023-03" db="UniProtKB">
        <authorList>
            <consortium name="EnsemblPlants"/>
        </authorList>
    </citation>
    <scope>IDENTIFICATION</scope>
</reference>
<organism evidence="1">
    <name type="scientific">Cucumis melo</name>
    <name type="common">Muskmelon</name>
    <dbReference type="NCBI Taxonomy" id="3656"/>
    <lineage>
        <taxon>Eukaryota</taxon>
        <taxon>Viridiplantae</taxon>
        <taxon>Streptophyta</taxon>
        <taxon>Embryophyta</taxon>
        <taxon>Tracheophyta</taxon>
        <taxon>Spermatophyta</taxon>
        <taxon>Magnoliopsida</taxon>
        <taxon>eudicotyledons</taxon>
        <taxon>Gunneridae</taxon>
        <taxon>Pentapetalae</taxon>
        <taxon>rosids</taxon>
        <taxon>fabids</taxon>
        <taxon>Cucurbitales</taxon>
        <taxon>Cucurbitaceae</taxon>
        <taxon>Benincaseae</taxon>
        <taxon>Cucumis</taxon>
    </lineage>
</organism>
<protein>
    <submittedName>
        <fullName evidence="1">Uncharacterized protein</fullName>
    </submittedName>
</protein>
<dbReference type="EnsemblPlants" id="MELO3C030956.2.1">
    <property type="protein sequence ID" value="MELO3C030956.2.1"/>
    <property type="gene ID" value="MELO3C030956.2"/>
</dbReference>
<sequence>MEAYPENYPTDRLCCGGAEDGYKENLILESEEEDEEGVEDAIRMEELGRFSNKLKSNINQGGGGQCVVKIRHKLEWLNSHHSKYHWQSQSCD</sequence>
<evidence type="ECO:0000313" key="1">
    <source>
        <dbReference type="EnsemblPlants" id="MELO3C030956.2.1"/>
    </source>
</evidence>
<proteinExistence type="predicted"/>
<accession>A0A9I9EA64</accession>
<dbReference type="AlphaFoldDB" id="A0A9I9EA64"/>